<organism evidence="3 4">
    <name type="scientific">Aaosphaeria arxii CBS 175.79</name>
    <dbReference type="NCBI Taxonomy" id="1450172"/>
    <lineage>
        <taxon>Eukaryota</taxon>
        <taxon>Fungi</taxon>
        <taxon>Dikarya</taxon>
        <taxon>Ascomycota</taxon>
        <taxon>Pezizomycotina</taxon>
        <taxon>Dothideomycetes</taxon>
        <taxon>Pleosporomycetidae</taxon>
        <taxon>Pleosporales</taxon>
        <taxon>Pleosporales incertae sedis</taxon>
        <taxon>Aaosphaeria</taxon>
    </lineage>
</organism>
<dbReference type="Proteomes" id="UP000799778">
    <property type="component" value="Unassembled WGS sequence"/>
</dbReference>
<reference evidence="3" key="1">
    <citation type="journal article" date="2020" name="Stud. Mycol.">
        <title>101 Dothideomycetes genomes: a test case for predicting lifestyles and emergence of pathogens.</title>
        <authorList>
            <person name="Haridas S."/>
            <person name="Albert R."/>
            <person name="Binder M."/>
            <person name="Bloem J."/>
            <person name="Labutti K."/>
            <person name="Salamov A."/>
            <person name="Andreopoulos B."/>
            <person name="Baker S."/>
            <person name="Barry K."/>
            <person name="Bills G."/>
            <person name="Bluhm B."/>
            <person name="Cannon C."/>
            <person name="Castanera R."/>
            <person name="Culley D."/>
            <person name="Daum C."/>
            <person name="Ezra D."/>
            <person name="Gonzalez J."/>
            <person name="Henrissat B."/>
            <person name="Kuo A."/>
            <person name="Liang C."/>
            <person name="Lipzen A."/>
            <person name="Lutzoni F."/>
            <person name="Magnuson J."/>
            <person name="Mondo S."/>
            <person name="Nolan M."/>
            <person name="Ohm R."/>
            <person name="Pangilinan J."/>
            <person name="Park H.-J."/>
            <person name="Ramirez L."/>
            <person name="Alfaro M."/>
            <person name="Sun H."/>
            <person name="Tritt A."/>
            <person name="Yoshinaga Y."/>
            <person name="Zwiers L.-H."/>
            <person name="Turgeon B."/>
            <person name="Goodwin S."/>
            <person name="Spatafora J."/>
            <person name="Crous P."/>
            <person name="Grigoriev I."/>
        </authorList>
    </citation>
    <scope>NUCLEOTIDE SEQUENCE</scope>
    <source>
        <strain evidence="3">CBS 175.79</strain>
    </source>
</reference>
<evidence type="ECO:0000313" key="3">
    <source>
        <dbReference type="EMBL" id="KAF2009584.1"/>
    </source>
</evidence>
<dbReference type="AlphaFoldDB" id="A0A6A5X9Z8"/>
<protein>
    <submittedName>
        <fullName evidence="3">Uncharacterized protein</fullName>
    </submittedName>
</protein>
<keyword evidence="2" id="KW-0472">Membrane</keyword>
<gene>
    <name evidence="3" type="ORF">BU24DRAFT_467942</name>
</gene>
<evidence type="ECO:0000256" key="1">
    <source>
        <dbReference type="SAM" id="MobiDB-lite"/>
    </source>
</evidence>
<dbReference type="RefSeq" id="XP_033377923.1">
    <property type="nucleotide sequence ID" value="XM_033532487.1"/>
</dbReference>
<accession>A0A6A5X9Z8</accession>
<keyword evidence="2" id="KW-0812">Transmembrane</keyword>
<feature type="transmembrane region" description="Helical" evidence="2">
    <location>
        <begin position="26"/>
        <end position="48"/>
    </location>
</feature>
<dbReference type="GeneID" id="54289884"/>
<name>A0A6A5X9Z8_9PLEO</name>
<evidence type="ECO:0000256" key="2">
    <source>
        <dbReference type="SAM" id="Phobius"/>
    </source>
</evidence>
<feature type="region of interest" description="Disordered" evidence="1">
    <location>
        <begin position="1"/>
        <end position="22"/>
    </location>
</feature>
<dbReference type="EMBL" id="ML978078">
    <property type="protein sequence ID" value="KAF2009584.1"/>
    <property type="molecule type" value="Genomic_DNA"/>
</dbReference>
<evidence type="ECO:0000313" key="4">
    <source>
        <dbReference type="Proteomes" id="UP000799778"/>
    </source>
</evidence>
<keyword evidence="4" id="KW-1185">Reference proteome</keyword>
<keyword evidence="2" id="KW-1133">Transmembrane helix</keyword>
<feature type="compositionally biased region" description="Pro residues" evidence="1">
    <location>
        <begin position="1"/>
        <end position="10"/>
    </location>
</feature>
<sequence length="155" mass="17175">MTTPSPSPPHTPREPTADPTTAPTPAYFSIALALYLAAIALTFTWSMFPRSEWVTGVNVWMAGGRRRGRVVEREVEVEVEVEVEGDAKKRKRKRETVWPSEEEVEEIGIELEVLGEGEGEGGGKERVGSMVVEVGEERVDSWGGTVMGCEDEWRV</sequence>
<proteinExistence type="predicted"/>